<accession>A0A6L2KYT1</accession>
<organism evidence="1">
    <name type="scientific">Tanacetum cinerariifolium</name>
    <name type="common">Dalmatian daisy</name>
    <name type="synonym">Chrysanthemum cinerariifolium</name>
    <dbReference type="NCBI Taxonomy" id="118510"/>
    <lineage>
        <taxon>Eukaryota</taxon>
        <taxon>Viridiplantae</taxon>
        <taxon>Streptophyta</taxon>
        <taxon>Embryophyta</taxon>
        <taxon>Tracheophyta</taxon>
        <taxon>Spermatophyta</taxon>
        <taxon>Magnoliopsida</taxon>
        <taxon>eudicotyledons</taxon>
        <taxon>Gunneridae</taxon>
        <taxon>Pentapetalae</taxon>
        <taxon>asterids</taxon>
        <taxon>campanulids</taxon>
        <taxon>Asterales</taxon>
        <taxon>Asteraceae</taxon>
        <taxon>Asteroideae</taxon>
        <taxon>Anthemideae</taxon>
        <taxon>Anthemidinae</taxon>
        <taxon>Tanacetum</taxon>
    </lineage>
</organism>
<dbReference type="AlphaFoldDB" id="A0A6L2KYT1"/>
<comment type="caution">
    <text evidence="1">The sequence shown here is derived from an EMBL/GenBank/DDBJ whole genome shotgun (WGS) entry which is preliminary data.</text>
</comment>
<name>A0A6L2KYT1_TANCI</name>
<reference evidence="1" key="1">
    <citation type="journal article" date="2019" name="Sci. Rep.">
        <title>Draft genome of Tanacetum cinerariifolium, the natural source of mosquito coil.</title>
        <authorList>
            <person name="Yamashiro T."/>
            <person name="Shiraishi A."/>
            <person name="Satake H."/>
            <person name="Nakayama K."/>
        </authorList>
    </citation>
    <scope>NUCLEOTIDE SEQUENCE</scope>
</reference>
<gene>
    <name evidence="1" type="ORF">Tci_025610</name>
</gene>
<proteinExistence type="predicted"/>
<dbReference type="EMBL" id="BKCJ010003203">
    <property type="protein sequence ID" value="GEU53632.1"/>
    <property type="molecule type" value="Genomic_DNA"/>
</dbReference>
<protein>
    <submittedName>
        <fullName evidence="1">Uncharacterized protein</fullName>
    </submittedName>
</protein>
<evidence type="ECO:0000313" key="1">
    <source>
        <dbReference type="EMBL" id="GEU53632.1"/>
    </source>
</evidence>
<sequence length="432" mass="49409">MAKIAIGEGITKSVFDVKGVNLGEEEAPYWTTLRKRESYKPRLGTNRVGIQTYYYARKDFFDCHLPREWEIARDAEIIPFEDVFLFRRMVKVLGAIPINLKNNIQRRLRFRVRSGSGNGSTSSELEARVCIHKRIRLDATRTLQFQLEGVRHHMSWRQFILEWVCIRQRSWILTVSKFIRVKGVIPSYTSIGDPLMRLCHKLIALSNVRRSQAPKKVTSIDLFYLRSMDVGSVNIPYLLAQYLRRYAFGRKRGAKMPGGQFASVAPRPERRHVDAVGAAQVDQEVPEGGVQADLTPAQAPQTAHIPRTMPQRTVEMDDSNRTMEEYIELEAKKARRHDFPSIVFDDPLGTNHKISSEPIVSPLDDNNFDFIVSFDESNDEYYTVIYDKNSFSYELISVNALETNLKNDNDEVSISAEDVIIEQSDGGVDIDA</sequence>